<keyword evidence="5 7" id="KW-1133">Transmembrane helix</keyword>
<dbReference type="InterPro" id="IPR036259">
    <property type="entry name" value="MFS_trans_sf"/>
</dbReference>
<keyword evidence="9" id="KW-1185">Reference proteome</keyword>
<dbReference type="InterPro" id="IPR011701">
    <property type="entry name" value="MFS"/>
</dbReference>
<reference evidence="8 9" key="1">
    <citation type="journal article" date="2023" name="Elife">
        <title>Identification of key yeast species and microbe-microbe interactions impacting larval growth of Drosophila in the wild.</title>
        <authorList>
            <person name="Mure A."/>
            <person name="Sugiura Y."/>
            <person name="Maeda R."/>
            <person name="Honda K."/>
            <person name="Sakurai N."/>
            <person name="Takahashi Y."/>
            <person name="Watada M."/>
            <person name="Katoh T."/>
            <person name="Gotoh A."/>
            <person name="Gotoh Y."/>
            <person name="Taniguchi I."/>
            <person name="Nakamura K."/>
            <person name="Hayashi T."/>
            <person name="Katayama T."/>
            <person name="Uemura T."/>
            <person name="Hattori Y."/>
        </authorList>
    </citation>
    <scope>NUCLEOTIDE SEQUENCE [LARGE SCALE GENOMIC DNA]</scope>
    <source>
        <strain evidence="8 9">SC-9</strain>
    </source>
</reference>
<proteinExistence type="inferred from homology"/>
<evidence type="ECO:0000256" key="6">
    <source>
        <dbReference type="ARBA" id="ARBA00023136"/>
    </source>
</evidence>
<dbReference type="GO" id="GO:0000329">
    <property type="term" value="C:fungal-type vacuole membrane"/>
    <property type="evidence" value="ECO:0007669"/>
    <property type="project" value="TreeGrafter"/>
</dbReference>
<feature type="transmembrane region" description="Helical" evidence="7">
    <location>
        <begin position="323"/>
        <end position="342"/>
    </location>
</feature>
<evidence type="ECO:0000256" key="2">
    <source>
        <dbReference type="ARBA" id="ARBA00006595"/>
    </source>
</evidence>
<feature type="transmembrane region" description="Helical" evidence="7">
    <location>
        <begin position="146"/>
        <end position="165"/>
    </location>
</feature>
<dbReference type="SUPFAM" id="SSF103473">
    <property type="entry name" value="MFS general substrate transporter"/>
    <property type="match status" value="1"/>
</dbReference>
<name>A0AAV5QNK8_9ASCO</name>
<feature type="transmembrane region" description="Helical" evidence="7">
    <location>
        <begin position="390"/>
        <end position="407"/>
    </location>
</feature>
<dbReference type="RefSeq" id="XP_064853292.1">
    <property type="nucleotide sequence ID" value="XM_064997220.1"/>
</dbReference>
<dbReference type="GO" id="GO:0022857">
    <property type="term" value="F:transmembrane transporter activity"/>
    <property type="evidence" value="ECO:0007669"/>
    <property type="project" value="InterPro"/>
</dbReference>
<dbReference type="InterPro" id="IPR052599">
    <property type="entry name" value="SLC43A_AATransporter"/>
</dbReference>
<feature type="transmembrane region" description="Helical" evidence="7">
    <location>
        <begin position="118"/>
        <end position="140"/>
    </location>
</feature>
<protein>
    <submittedName>
        <fullName evidence="8">Fmp42 protein</fullName>
    </submittedName>
</protein>
<dbReference type="Gene3D" id="1.20.1250.20">
    <property type="entry name" value="MFS general substrate transporter like domains"/>
    <property type="match status" value="1"/>
</dbReference>
<feature type="transmembrane region" description="Helical" evidence="7">
    <location>
        <begin position="91"/>
        <end position="111"/>
    </location>
</feature>
<feature type="transmembrane region" description="Helical" evidence="7">
    <location>
        <begin position="413"/>
        <end position="431"/>
    </location>
</feature>
<evidence type="ECO:0000256" key="4">
    <source>
        <dbReference type="ARBA" id="ARBA00022692"/>
    </source>
</evidence>
<evidence type="ECO:0000313" key="9">
    <source>
        <dbReference type="Proteomes" id="UP001360560"/>
    </source>
</evidence>
<feature type="transmembrane region" description="Helical" evidence="7">
    <location>
        <begin position="12"/>
        <end position="35"/>
    </location>
</feature>
<dbReference type="EMBL" id="BTFZ01000011">
    <property type="protein sequence ID" value="GMM36296.1"/>
    <property type="molecule type" value="Genomic_DNA"/>
</dbReference>
<dbReference type="GeneID" id="90074271"/>
<feature type="transmembrane region" description="Helical" evidence="7">
    <location>
        <begin position="443"/>
        <end position="464"/>
    </location>
</feature>
<feature type="transmembrane region" description="Helical" evidence="7">
    <location>
        <begin position="362"/>
        <end position="383"/>
    </location>
</feature>
<evidence type="ECO:0000313" key="8">
    <source>
        <dbReference type="EMBL" id="GMM36296.1"/>
    </source>
</evidence>
<dbReference type="AlphaFoldDB" id="A0AAV5QNK8"/>
<keyword evidence="3" id="KW-0813">Transport</keyword>
<sequence length="530" mass="58575">MFHFQEGSTKRAFQVFSAIFWCLFAAGPMFGFAALKPFLIKENVYEGLCFDDSGNSSATSLIFSAFMEKVTFDTKSVIAPKCPEQDLKLNFIFTVCAVVTNICALPIGYLLDNYGPKLCGLVGSIFIFIGTIIIVNSRSIISFDPFLTGFAFVALGGPFTFISSFHLSNAFPKNSGLILALLTGAFDASSSVFLIYSFLNSYLSSESYNFSIASFFKLYIAIPLFIFLVQIFLMPKESYQADVSGTAAVSEEAPNAVEAIQHEINENSALLPNKPANRRRSSLSSITRVPITREEVEEETVTSGGIFGILHGQSLKQQFSSNWFWIIAIFTTVQMLRLNYFISTVNSQYTYLFGSHEEATKLNKIFDIALPLGGLVSIPFVGYILDTHSTLFVVSALSFLSVFLGVLGFIPKVFYIGVLNVLLFVAYRPFFYTTISDVAGKVFGFETFGIIYGTIMSISGIVNFGQSYFDKLTHTVFKMNPGPINYILVSVTFVVSGITVSYINQATNGYGKQHVQKVLEEEHAREQAIV</sequence>
<evidence type="ECO:0000256" key="1">
    <source>
        <dbReference type="ARBA" id="ARBA00004141"/>
    </source>
</evidence>
<feature type="transmembrane region" description="Helical" evidence="7">
    <location>
        <begin position="484"/>
        <end position="503"/>
    </location>
</feature>
<feature type="transmembrane region" description="Helical" evidence="7">
    <location>
        <begin position="211"/>
        <end position="233"/>
    </location>
</feature>
<evidence type="ECO:0000256" key="3">
    <source>
        <dbReference type="ARBA" id="ARBA00022448"/>
    </source>
</evidence>
<dbReference type="PANTHER" id="PTHR20772:SF2">
    <property type="entry name" value="PROTEIN FMP42"/>
    <property type="match status" value="1"/>
</dbReference>
<organism evidence="8 9">
    <name type="scientific">Saccharomycopsis crataegensis</name>
    <dbReference type="NCBI Taxonomy" id="43959"/>
    <lineage>
        <taxon>Eukaryota</taxon>
        <taxon>Fungi</taxon>
        <taxon>Dikarya</taxon>
        <taxon>Ascomycota</taxon>
        <taxon>Saccharomycotina</taxon>
        <taxon>Saccharomycetes</taxon>
        <taxon>Saccharomycopsidaceae</taxon>
        <taxon>Saccharomycopsis</taxon>
    </lineage>
</organism>
<accession>A0AAV5QNK8</accession>
<dbReference type="PANTHER" id="PTHR20772">
    <property type="entry name" value="PROTEIN FMP42"/>
    <property type="match status" value="1"/>
</dbReference>
<dbReference type="Proteomes" id="UP001360560">
    <property type="component" value="Unassembled WGS sequence"/>
</dbReference>
<evidence type="ECO:0000256" key="5">
    <source>
        <dbReference type="ARBA" id="ARBA00022989"/>
    </source>
</evidence>
<comment type="similarity">
    <text evidence="2">Belongs to the SLC43A transporter (TC 2.A.1.44) family.</text>
</comment>
<comment type="subcellular location">
    <subcellularLocation>
        <location evidence="1">Membrane</location>
        <topology evidence="1">Multi-pass membrane protein</topology>
    </subcellularLocation>
</comment>
<gene>
    <name evidence="8" type="ORF">DASC09_036210</name>
</gene>
<dbReference type="Pfam" id="PF07690">
    <property type="entry name" value="MFS_1"/>
    <property type="match status" value="1"/>
</dbReference>
<keyword evidence="4 7" id="KW-0812">Transmembrane</keyword>
<comment type="caution">
    <text evidence="8">The sequence shown here is derived from an EMBL/GenBank/DDBJ whole genome shotgun (WGS) entry which is preliminary data.</text>
</comment>
<evidence type="ECO:0000256" key="7">
    <source>
        <dbReference type="SAM" id="Phobius"/>
    </source>
</evidence>
<keyword evidence="6 7" id="KW-0472">Membrane</keyword>
<feature type="transmembrane region" description="Helical" evidence="7">
    <location>
        <begin position="177"/>
        <end position="199"/>
    </location>
</feature>